<organism evidence="2 3">
    <name type="scientific">Sesamum angolense</name>
    <dbReference type="NCBI Taxonomy" id="2727404"/>
    <lineage>
        <taxon>Eukaryota</taxon>
        <taxon>Viridiplantae</taxon>
        <taxon>Streptophyta</taxon>
        <taxon>Embryophyta</taxon>
        <taxon>Tracheophyta</taxon>
        <taxon>Spermatophyta</taxon>
        <taxon>Magnoliopsida</taxon>
        <taxon>eudicotyledons</taxon>
        <taxon>Gunneridae</taxon>
        <taxon>Pentapetalae</taxon>
        <taxon>asterids</taxon>
        <taxon>lamiids</taxon>
        <taxon>Lamiales</taxon>
        <taxon>Pedaliaceae</taxon>
        <taxon>Sesamum</taxon>
    </lineage>
</organism>
<dbReference type="Gene3D" id="2.40.70.10">
    <property type="entry name" value="Acid Proteases"/>
    <property type="match status" value="1"/>
</dbReference>
<dbReference type="SUPFAM" id="SSF56672">
    <property type="entry name" value="DNA/RNA polymerases"/>
    <property type="match status" value="1"/>
</dbReference>
<comment type="caution">
    <text evidence="2">The sequence shown here is derived from an EMBL/GenBank/DDBJ whole genome shotgun (WGS) entry which is preliminary data.</text>
</comment>
<evidence type="ECO:0000256" key="1">
    <source>
        <dbReference type="SAM" id="MobiDB-lite"/>
    </source>
</evidence>
<accession>A0AAE2BNZ8</accession>
<dbReference type="Proteomes" id="UP001289374">
    <property type="component" value="Unassembled WGS sequence"/>
</dbReference>
<reference evidence="2" key="1">
    <citation type="submission" date="2020-06" db="EMBL/GenBank/DDBJ databases">
        <authorList>
            <person name="Li T."/>
            <person name="Hu X."/>
            <person name="Zhang T."/>
            <person name="Song X."/>
            <person name="Zhang H."/>
            <person name="Dai N."/>
            <person name="Sheng W."/>
            <person name="Hou X."/>
            <person name="Wei L."/>
        </authorList>
    </citation>
    <scope>NUCLEOTIDE SEQUENCE</scope>
    <source>
        <strain evidence="2">K16</strain>
        <tissue evidence="2">Leaf</tissue>
    </source>
</reference>
<reference evidence="2" key="2">
    <citation type="journal article" date="2024" name="Plant">
        <title>Genomic evolution and insights into agronomic trait innovations of Sesamum species.</title>
        <authorList>
            <person name="Miao H."/>
            <person name="Wang L."/>
            <person name="Qu L."/>
            <person name="Liu H."/>
            <person name="Sun Y."/>
            <person name="Le M."/>
            <person name="Wang Q."/>
            <person name="Wei S."/>
            <person name="Zheng Y."/>
            <person name="Lin W."/>
            <person name="Duan Y."/>
            <person name="Cao H."/>
            <person name="Xiong S."/>
            <person name="Wang X."/>
            <person name="Wei L."/>
            <person name="Li C."/>
            <person name="Ma Q."/>
            <person name="Ju M."/>
            <person name="Zhao R."/>
            <person name="Li G."/>
            <person name="Mu C."/>
            <person name="Tian Q."/>
            <person name="Mei H."/>
            <person name="Zhang T."/>
            <person name="Gao T."/>
            <person name="Zhang H."/>
        </authorList>
    </citation>
    <scope>NUCLEOTIDE SEQUENCE</scope>
    <source>
        <strain evidence="2">K16</strain>
    </source>
</reference>
<dbReference type="PANTHER" id="PTHR15503:SF45">
    <property type="entry name" value="RNA-DIRECTED DNA POLYMERASE HOMOLOG"/>
    <property type="match status" value="1"/>
</dbReference>
<sequence>MSQTSRSPSISSGRGGPNSIRFGGRQGPTRSFSGRYIPTCAICGRRHIGECWGGGNQLCAIIAVNQDILSGIVLHGEIMTGNLRLQGRAVWEKIHNELVRTEGEVKVVEVVGIFQWYQQGKVVSLNHKQGSTCSFISHDFVSRVHASIELLGHDLCVSMPAGGFILVNTLVRSCSILVEGVTLYADLVVINLREFDVILGMDWLFCNHALVNCQTKEVAVEVNGQMKTVIVGERKVIPNCLISVVTAFNLIKEGCEAYLASVHDVTKVGPGVSDVPVVREFPYVFPEELPGLPPHREVNFEIETIPRAAPISIAPYRMAPLELKELKKQLEELLDKGFIRPSISP</sequence>
<dbReference type="Pfam" id="PF08284">
    <property type="entry name" value="RVP_2"/>
    <property type="match status" value="1"/>
</dbReference>
<gene>
    <name evidence="2" type="ORF">Sango_2015200</name>
</gene>
<dbReference type="Gene3D" id="3.10.10.10">
    <property type="entry name" value="HIV Type 1 Reverse Transcriptase, subunit A, domain 1"/>
    <property type="match status" value="1"/>
</dbReference>
<dbReference type="InterPro" id="IPR032567">
    <property type="entry name" value="RTL1-rel"/>
</dbReference>
<dbReference type="PANTHER" id="PTHR15503">
    <property type="entry name" value="LDOC1 RELATED"/>
    <property type="match status" value="1"/>
</dbReference>
<dbReference type="InterPro" id="IPR021109">
    <property type="entry name" value="Peptidase_aspartic_dom_sf"/>
</dbReference>
<dbReference type="CDD" id="cd00303">
    <property type="entry name" value="retropepsin_like"/>
    <property type="match status" value="1"/>
</dbReference>
<dbReference type="AlphaFoldDB" id="A0AAE2BNZ8"/>
<evidence type="ECO:0000313" key="3">
    <source>
        <dbReference type="Proteomes" id="UP001289374"/>
    </source>
</evidence>
<feature type="compositionally biased region" description="Low complexity" evidence="1">
    <location>
        <begin position="1"/>
        <end position="21"/>
    </location>
</feature>
<name>A0AAE2BNZ8_9LAMI</name>
<proteinExistence type="predicted"/>
<keyword evidence="3" id="KW-1185">Reference proteome</keyword>
<feature type="region of interest" description="Disordered" evidence="1">
    <location>
        <begin position="1"/>
        <end position="30"/>
    </location>
</feature>
<dbReference type="EMBL" id="JACGWL010000011">
    <property type="protein sequence ID" value="KAK4392374.1"/>
    <property type="molecule type" value="Genomic_DNA"/>
</dbReference>
<protein>
    <submittedName>
        <fullName evidence="2">Uncharacterized protein</fullName>
    </submittedName>
</protein>
<dbReference type="InterPro" id="IPR043502">
    <property type="entry name" value="DNA/RNA_pol_sf"/>
</dbReference>
<evidence type="ECO:0000313" key="2">
    <source>
        <dbReference type="EMBL" id="KAK4392374.1"/>
    </source>
</evidence>